<dbReference type="SUPFAM" id="SSF49299">
    <property type="entry name" value="PKD domain"/>
    <property type="match status" value="1"/>
</dbReference>
<dbReference type="RefSeq" id="WP_090172790.1">
    <property type="nucleotide sequence ID" value="NZ_FOFB01000034.1"/>
</dbReference>
<name>A0A1H9N657_9BACT</name>
<keyword evidence="4" id="KW-1185">Reference proteome</keyword>
<gene>
    <name evidence="3" type="ORF">SAMN05444359_13413</name>
</gene>
<dbReference type="EMBL" id="FOFB01000034">
    <property type="protein sequence ID" value="SER31378.1"/>
    <property type="molecule type" value="Genomic_DNA"/>
</dbReference>
<dbReference type="InterPro" id="IPR035986">
    <property type="entry name" value="PKD_dom_sf"/>
</dbReference>
<feature type="signal peptide" evidence="1">
    <location>
        <begin position="1"/>
        <end position="20"/>
    </location>
</feature>
<feature type="chain" id="PRO_5011783823" evidence="1">
    <location>
        <begin position="21"/>
        <end position="775"/>
    </location>
</feature>
<dbReference type="Pfam" id="PF19408">
    <property type="entry name" value="PKD_6"/>
    <property type="match status" value="1"/>
</dbReference>
<dbReference type="InParanoid" id="A0A1H9N657"/>
<dbReference type="Gene3D" id="2.60.40.740">
    <property type="match status" value="1"/>
</dbReference>
<feature type="domain" description="PKD-like" evidence="2">
    <location>
        <begin position="177"/>
        <end position="248"/>
    </location>
</feature>
<dbReference type="AlphaFoldDB" id="A0A1H9N657"/>
<organism evidence="3 4">
    <name type="scientific">Neolewinella agarilytica</name>
    <dbReference type="NCBI Taxonomy" id="478744"/>
    <lineage>
        <taxon>Bacteria</taxon>
        <taxon>Pseudomonadati</taxon>
        <taxon>Bacteroidota</taxon>
        <taxon>Saprospiria</taxon>
        <taxon>Saprospirales</taxon>
        <taxon>Lewinellaceae</taxon>
        <taxon>Neolewinella</taxon>
    </lineage>
</organism>
<reference evidence="4" key="1">
    <citation type="submission" date="2016-10" db="EMBL/GenBank/DDBJ databases">
        <authorList>
            <person name="Varghese N."/>
            <person name="Submissions S."/>
        </authorList>
    </citation>
    <scope>NUCLEOTIDE SEQUENCE [LARGE SCALE GENOMIC DNA]</scope>
    <source>
        <strain evidence="4">DSM 24740</strain>
    </source>
</reference>
<dbReference type="InterPro" id="IPR025667">
    <property type="entry name" value="SprB_repeat"/>
</dbReference>
<keyword evidence="1" id="KW-0732">Signal</keyword>
<proteinExistence type="predicted"/>
<sequence>MPRHTHLLLLLCLLALSPLAGQLPPVCPPETVPEMTPFCAEACIICDIDGFTGRNGRDESYELPATFCTQQAHNGKWIGFVAGSVDLSIRLTVSNCEQGDGLEIAIYEGIDCQNYRLISECFGSRDAAQPNSSRTFSNTEPLTIGQYYYLVMDGARSDVCDWRFDVISGSTELAPLDQTGAIEGPLTVCPEVRTEFSTPRLNGATEYTWTVDDEQVGRDTTLSYAFNEVGDFELCVRAVNACDAASQTCTMVTVRTIPAQRIDTVFCANDTIFFADTTLTTTGEFDFSFVTASGCDSMVTLNTTAVPAQSQEIDAFVCSDDSLSVNGIVYTQTGTYTQELTNQFGCDSTLTLSLLFIECDIQAVGRERGVQCKGESSGGYSFAVEVGTPPFSYGVMRLGENAFSSGTNVGIHEEVDVSGLSVGQYQLSIADNFGNTRLLSFLITEPEEALSLSAVRSDYAGNNLSCPGADDGTITLQPAGGTPPYSARWADGTMALSRANLSAGSYPVTVSDANGCSTPGTFTLTAPDSLRATFQGINPDCSGSNSGAITVLDPSGGGGGYTLFDAAGNAADSSLTFTGLSAGTYSLALVDANGCVLNGTVVLTELLIPTLFLPEQLQTQLGETFSYNVQALDAETINFTIPSTFSVEDSTRSELRLLALNEGQLFATATSSDGCTVMDSTRVIVLKDRPVYAPTAFSPNGDGVNDRFRLESGPAVEVVEFLRVYDRWGGLRYSGDNRPGWDGELAAAGIYVWVAEVLFVDGERRQLRGDVMLVR</sequence>
<protein>
    <submittedName>
        <fullName evidence="3">Gliding motility-associated C-terminal domain-containing protein</fullName>
    </submittedName>
</protein>
<evidence type="ECO:0000259" key="2">
    <source>
        <dbReference type="Pfam" id="PF19408"/>
    </source>
</evidence>
<dbReference type="Pfam" id="PF13573">
    <property type="entry name" value="SprB"/>
    <property type="match status" value="1"/>
</dbReference>
<evidence type="ECO:0000313" key="4">
    <source>
        <dbReference type="Proteomes" id="UP000199021"/>
    </source>
</evidence>
<evidence type="ECO:0000313" key="3">
    <source>
        <dbReference type="EMBL" id="SER31378.1"/>
    </source>
</evidence>
<dbReference type="Pfam" id="PF13585">
    <property type="entry name" value="CHU_C"/>
    <property type="match status" value="1"/>
</dbReference>
<dbReference type="STRING" id="478744.SAMN05444359_13413"/>
<dbReference type="OrthoDB" id="7794186at2"/>
<dbReference type="Proteomes" id="UP000199021">
    <property type="component" value="Unassembled WGS sequence"/>
</dbReference>
<evidence type="ECO:0000256" key="1">
    <source>
        <dbReference type="SAM" id="SignalP"/>
    </source>
</evidence>
<accession>A0A1H9N657</accession>
<dbReference type="InterPro" id="IPR045829">
    <property type="entry name" value="PKD_6"/>
</dbReference>